<dbReference type="InterPro" id="IPR036995">
    <property type="entry name" value="MPG_sf"/>
</dbReference>
<comment type="similarity">
    <text evidence="1 5">Belongs to the DNA glycosylase MPG family.</text>
</comment>
<dbReference type="NCBIfam" id="NF002003">
    <property type="entry name" value="PRK00802.1-3"/>
    <property type="match status" value="1"/>
</dbReference>
<dbReference type="GO" id="GO:0006284">
    <property type="term" value="P:base-excision repair"/>
    <property type="evidence" value="ECO:0007669"/>
    <property type="project" value="InterPro"/>
</dbReference>
<dbReference type="CDD" id="cd00540">
    <property type="entry name" value="AAG"/>
    <property type="match status" value="1"/>
</dbReference>
<evidence type="ECO:0000256" key="4">
    <source>
        <dbReference type="ARBA" id="ARBA00023204"/>
    </source>
</evidence>
<organism evidence="6 7">
    <name type="scientific">Humibacillus xanthopallidus</name>
    <dbReference type="NCBI Taxonomy" id="412689"/>
    <lineage>
        <taxon>Bacteria</taxon>
        <taxon>Bacillati</taxon>
        <taxon>Actinomycetota</taxon>
        <taxon>Actinomycetes</taxon>
        <taxon>Micrococcales</taxon>
        <taxon>Intrasporangiaceae</taxon>
        <taxon>Humibacillus</taxon>
    </lineage>
</organism>
<gene>
    <name evidence="6" type="ORF">FBY41_3747</name>
</gene>
<evidence type="ECO:0000313" key="6">
    <source>
        <dbReference type="EMBL" id="TQM58380.1"/>
    </source>
</evidence>
<dbReference type="EMBL" id="VFPM01000003">
    <property type="protein sequence ID" value="TQM58380.1"/>
    <property type="molecule type" value="Genomic_DNA"/>
</dbReference>
<proteinExistence type="inferred from homology"/>
<accession>A0A543HJB0</accession>
<evidence type="ECO:0000256" key="1">
    <source>
        <dbReference type="ARBA" id="ARBA00009232"/>
    </source>
</evidence>
<dbReference type="InterPro" id="IPR011034">
    <property type="entry name" value="Formyl_transferase-like_C_sf"/>
</dbReference>
<dbReference type="GO" id="GO:0003677">
    <property type="term" value="F:DNA binding"/>
    <property type="evidence" value="ECO:0007669"/>
    <property type="project" value="InterPro"/>
</dbReference>
<dbReference type="Pfam" id="PF02245">
    <property type="entry name" value="Pur_DNA_glyco"/>
    <property type="match status" value="1"/>
</dbReference>
<dbReference type="GO" id="GO:0003905">
    <property type="term" value="F:alkylbase DNA N-glycosylase activity"/>
    <property type="evidence" value="ECO:0007669"/>
    <property type="project" value="InterPro"/>
</dbReference>
<evidence type="ECO:0000256" key="3">
    <source>
        <dbReference type="ARBA" id="ARBA00022801"/>
    </source>
</evidence>
<dbReference type="PANTHER" id="PTHR10429">
    <property type="entry name" value="DNA-3-METHYLADENINE GLYCOSYLASE"/>
    <property type="match status" value="1"/>
</dbReference>
<dbReference type="Proteomes" id="UP000316747">
    <property type="component" value="Unassembled WGS sequence"/>
</dbReference>
<name>A0A543HJB0_9MICO</name>
<reference evidence="6 7" key="1">
    <citation type="submission" date="2019-06" db="EMBL/GenBank/DDBJ databases">
        <title>Genome sequencing of plant associated microbes to promote plant fitness in Sorghum bicolor and Oryza sativa.</title>
        <authorList>
            <person name="Coleman-Derr D."/>
        </authorList>
    </citation>
    <scope>NUCLEOTIDE SEQUENCE [LARGE SCALE GENOMIC DNA]</scope>
    <source>
        <strain evidence="6 7">KV-663</strain>
    </source>
</reference>
<dbReference type="InterPro" id="IPR003180">
    <property type="entry name" value="MPG"/>
</dbReference>
<keyword evidence="2 5" id="KW-0227">DNA damage</keyword>
<dbReference type="EC" id="3.2.2.-" evidence="5"/>
<evidence type="ECO:0000256" key="2">
    <source>
        <dbReference type="ARBA" id="ARBA00022763"/>
    </source>
</evidence>
<protein>
    <recommendedName>
        <fullName evidence="5">Putative 3-methyladenine DNA glycosylase</fullName>
        <ecNumber evidence="5">3.2.2.-</ecNumber>
    </recommendedName>
</protein>
<dbReference type="AlphaFoldDB" id="A0A543HJB0"/>
<evidence type="ECO:0000256" key="5">
    <source>
        <dbReference type="HAMAP-Rule" id="MF_00527"/>
    </source>
</evidence>
<keyword evidence="4 5" id="KW-0234">DNA repair</keyword>
<sequence>MRLSWVTAASVWGVRTDARLPRSFFARPSVEVAPELLGRHLSFGGVTVRLTEVEAYAGGLDPGSHAFRGPTPRTEPMFGPPGFTYVYFTYGHHWCVNLVVGEVGSASAVLLRAGEVLEGHDLVRSRRGGVRERDWTRGPGRLGQALALSGKHSGLDFCLPSLGAPIDLVVSEGAPVPRADVAVGPRVGVSGPGGDGQAYPWRFWVDGDPTVSAYRPGVVRRRS</sequence>
<dbReference type="NCBIfam" id="TIGR00567">
    <property type="entry name" value="3mg"/>
    <property type="match status" value="1"/>
</dbReference>
<keyword evidence="3 5" id="KW-0378">Hydrolase</keyword>
<dbReference type="PANTHER" id="PTHR10429:SF0">
    <property type="entry name" value="DNA-3-METHYLADENINE GLYCOSYLASE"/>
    <property type="match status" value="1"/>
</dbReference>
<comment type="caution">
    <text evidence="6">The sequence shown here is derived from an EMBL/GenBank/DDBJ whole genome shotgun (WGS) entry which is preliminary data.</text>
</comment>
<keyword evidence="7" id="KW-1185">Reference proteome</keyword>
<dbReference type="SUPFAM" id="SSF50486">
    <property type="entry name" value="FMT C-terminal domain-like"/>
    <property type="match status" value="1"/>
</dbReference>
<dbReference type="Gene3D" id="3.10.300.10">
    <property type="entry name" value="Methylpurine-DNA glycosylase (MPG)"/>
    <property type="match status" value="1"/>
</dbReference>
<evidence type="ECO:0000313" key="7">
    <source>
        <dbReference type="Proteomes" id="UP000316747"/>
    </source>
</evidence>
<dbReference type="HAMAP" id="MF_00527">
    <property type="entry name" value="3MGH"/>
    <property type="match status" value="1"/>
</dbReference>